<comment type="caution">
    <text evidence="4">The sequence shown here is derived from an EMBL/GenBank/DDBJ whole genome shotgun (WGS) entry which is preliminary data.</text>
</comment>
<keyword evidence="2 4" id="KW-0418">Kinase</keyword>
<dbReference type="GO" id="GO:0005829">
    <property type="term" value="C:cytosol"/>
    <property type="evidence" value="ECO:0007669"/>
    <property type="project" value="TreeGrafter"/>
</dbReference>
<reference evidence="5" key="1">
    <citation type="submission" date="2017-09" db="EMBL/GenBank/DDBJ databases">
        <title>Depth-based differentiation of microbial function through sediment-hosted aquifers and enrichment of novel symbionts in the deep terrestrial subsurface.</title>
        <authorList>
            <person name="Probst A.J."/>
            <person name="Ladd B."/>
            <person name="Jarett J.K."/>
            <person name="Geller-Mcgrath D.E."/>
            <person name="Sieber C.M.K."/>
            <person name="Emerson J.B."/>
            <person name="Anantharaman K."/>
            <person name="Thomas B.C."/>
            <person name="Malmstrom R."/>
            <person name="Stieglmeier M."/>
            <person name="Klingl A."/>
            <person name="Woyke T."/>
            <person name="Ryan C.M."/>
            <person name="Banfield J.F."/>
        </authorList>
    </citation>
    <scope>NUCLEOTIDE SEQUENCE [LARGE SCALE GENOMIC DNA]</scope>
</reference>
<evidence type="ECO:0000256" key="1">
    <source>
        <dbReference type="ARBA" id="ARBA00022679"/>
    </source>
</evidence>
<dbReference type="SUPFAM" id="SSF53613">
    <property type="entry name" value="Ribokinase-like"/>
    <property type="match status" value="1"/>
</dbReference>
<gene>
    <name evidence="4" type="primary">rfaE1</name>
    <name evidence="4" type="ORF">COU47_01935</name>
</gene>
<dbReference type="PANTHER" id="PTHR46969">
    <property type="entry name" value="BIFUNCTIONAL PROTEIN HLDE"/>
    <property type="match status" value="1"/>
</dbReference>
<dbReference type="EMBL" id="PFCO01000004">
    <property type="protein sequence ID" value="PIR69644.1"/>
    <property type="molecule type" value="Genomic_DNA"/>
</dbReference>
<dbReference type="PROSITE" id="PS00583">
    <property type="entry name" value="PFKB_KINASES_1"/>
    <property type="match status" value="1"/>
</dbReference>
<dbReference type="FunFam" id="3.40.1190.20:FF:000002">
    <property type="entry name" value="Bifunctional protein HldE"/>
    <property type="match status" value="1"/>
</dbReference>
<dbReference type="Pfam" id="PF00294">
    <property type="entry name" value="PfkB"/>
    <property type="match status" value="1"/>
</dbReference>
<dbReference type="GO" id="GO:0033786">
    <property type="term" value="F:heptose-1-phosphate adenylyltransferase activity"/>
    <property type="evidence" value="ECO:0007669"/>
    <property type="project" value="TreeGrafter"/>
</dbReference>
<dbReference type="GO" id="GO:0016773">
    <property type="term" value="F:phosphotransferase activity, alcohol group as acceptor"/>
    <property type="evidence" value="ECO:0007669"/>
    <property type="project" value="InterPro"/>
</dbReference>
<evidence type="ECO:0000313" key="5">
    <source>
        <dbReference type="Proteomes" id="UP000231503"/>
    </source>
</evidence>
<accession>A0A2H0TFC5</accession>
<dbReference type="Proteomes" id="UP000231503">
    <property type="component" value="Unassembled WGS sequence"/>
</dbReference>
<name>A0A2H0TFC5_9BACT</name>
<proteinExistence type="predicted"/>
<evidence type="ECO:0000256" key="2">
    <source>
        <dbReference type="ARBA" id="ARBA00022777"/>
    </source>
</evidence>
<dbReference type="GO" id="GO:0033785">
    <property type="term" value="F:heptose 7-phosphate kinase activity"/>
    <property type="evidence" value="ECO:0007669"/>
    <property type="project" value="TreeGrafter"/>
</dbReference>
<sequence>MNKAQKEKLHTIIDGFAGKSVGVVGDIMLDHYIHGDATRMSQEAPAPILRAERESFVLGGAANTAANLRAFGAGVMLIGPLGRDEEARAVKALCKKEGIACDACIESKARSTTTKTRLIAKGQQIARIDRESVTPLSPSEEKQILRAIEKHIPEWHVLVISDYAKGGMTQSLAKECVRLARRYNMPIIVDTKPQHFYFFRNATAYTPNIHEAEAVFGSALANEKDIRDAGRFLQKKTKANILITRGADGMTLFQANRTYHIPSSAREVYDVTGAGDTVIAAFALALAGGASFSHSATIANTAAGVVVGKQGTATVSQAEVKSALL</sequence>
<dbReference type="Gene3D" id="3.40.1190.20">
    <property type="match status" value="1"/>
</dbReference>
<dbReference type="PROSITE" id="PS00584">
    <property type="entry name" value="PFKB_KINASES_2"/>
    <property type="match status" value="1"/>
</dbReference>
<dbReference type="NCBIfam" id="TIGR02198">
    <property type="entry name" value="rfaE_dom_I"/>
    <property type="match status" value="1"/>
</dbReference>
<organism evidence="4 5">
    <name type="scientific">Candidatus Niyogibacteria bacterium CG10_big_fil_rev_8_21_14_0_10_46_36</name>
    <dbReference type="NCBI Taxonomy" id="1974726"/>
    <lineage>
        <taxon>Bacteria</taxon>
        <taxon>Candidatus Niyogiibacteriota</taxon>
    </lineage>
</organism>
<dbReference type="CDD" id="cd01172">
    <property type="entry name" value="RfaE_like"/>
    <property type="match status" value="1"/>
</dbReference>
<dbReference type="InterPro" id="IPR011611">
    <property type="entry name" value="PfkB_dom"/>
</dbReference>
<dbReference type="PANTHER" id="PTHR46969:SF1">
    <property type="entry name" value="BIFUNCTIONAL PROTEIN HLDE"/>
    <property type="match status" value="1"/>
</dbReference>
<feature type="domain" description="Carbohydrate kinase PfkB" evidence="3">
    <location>
        <begin position="23"/>
        <end position="315"/>
    </location>
</feature>
<dbReference type="InterPro" id="IPR029056">
    <property type="entry name" value="Ribokinase-like"/>
</dbReference>
<dbReference type="InterPro" id="IPR011913">
    <property type="entry name" value="RfaE_dom_I"/>
</dbReference>
<evidence type="ECO:0000259" key="3">
    <source>
        <dbReference type="Pfam" id="PF00294"/>
    </source>
</evidence>
<dbReference type="InterPro" id="IPR002173">
    <property type="entry name" value="Carboh/pur_kinase_PfkB_CS"/>
</dbReference>
<evidence type="ECO:0000313" key="4">
    <source>
        <dbReference type="EMBL" id="PIR69644.1"/>
    </source>
</evidence>
<dbReference type="AlphaFoldDB" id="A0A2H0TFC5"/>
<protein>
    <submittedName>
        <fullName evidence="4">D-glycero-beta-D-manno-heptose-7-phosphate kinase</fullName>
    </submittedName>
</protein>
<keyword evidence="1" id="KW-0808">Transferase</keyword>